<dbReference type="PROSITE" id="PS01186">
    <property type="entry name" value="EGF_2"/>
    <property type="match status" value="8"/>
</dbReference>
<dbReference type="PROSITE" id="PS00010">
    <property type="entry name" value="ASX_HYDROXYL"/>
    <property type="match status" value="5"/>
</dbReference>
<evidence type="ECO:0000259" key="11">
    <source>
        <dbReference type="PROSITE" id="PS50026"/>
    </source>
</evidence>
<dbReference type="FunFam" id="2.10.25.10:FF:000057">
    <property type="entry name" value="protocadherin Fat 1 isoform X2"/>
    <property type="match status" value="1"/>
</dbReference>
<dbReference type="PANTHER" id="PTHR24033">
    <property type="entry name" value="EGF-LIKE DOMAIN-CONTAINING PROTEIN"/>
    <property type="match status" value="1"/>
</dbReference>
<dbReference type="FunFam" id="2.10.25.10:FF:000575">
    <property type="entry name" value="Crumbs, isoform C"/>
    <property type="match status" value="1"/>
</dbReference>
<feature type="domain" description="EGF-like" evidence="11">
    <location>
        <begin position="527"/>
        <end position="563"/>
    </location>
</feature>
<feature type="domain" description="NIDO" evidence="13">
    <location>
        <begin position="37"/>
        <end position="192"/>
    </location>
</feature>
<dbReference type="InterPro" id="IPR001881">
    <property type="entry name" value="EGF-like_Ca-bd_dom"/>
</dbReference>
<dbReference type="FunFam" id="2.10.25.10:FF:000213">
    <property type="entry name" value="sushi, nidogen and EGF-like domain-containing protein 1"/>
    <property type="match status" value="1"/>
</dbReference>
<evidence type="ECO:0000256" key="1">
    <source>
        <dbReference type="ARBA" id="ARBA00022473"/>
    </source>
</evidence>
<dbReference type="SMART" id="SM00060">
    <property type="entry name" value="FN3"/>
    <property type="match status" value="3"/>
</dbReference>
<dbReference type="FunFam" id="2.10.25.10:FF:000012">
    <property type="entry name" value="Delta-like protein"/>
    <property type="match status" value="1"/>
</dbReference>
<proteinExistence type="predicted"/>
<dbReference type="PRINTS" id="PR00010">
    <property type="entry name" value="EGFBLOOD"/>
</dbReference>
<feature type="disulfide bond" evidence="9">
    <location>
        <begin position="233"/>
        <end position="242"/>
    </location>
</feature>
<name>I3KT46_ORENI</name>
<accession>I3KT46</accession>
<feature type="disulfide bond" evidence="9">
    <location>
        <begin position="754"/>
        <end position="763"/>
    </location>
</feature>
<gene>
    <name evidence="14" type="primary">SNED1</name>
    <name evidence="14" type="synonym">sned1</name>
</gene>
<keyword evidence="2 9" id="KW-0245">EGF-like domain</keyword>
<dbReference type="Pfam" id="PF00008">
    <property type="entry name" value="EGF"/>
    <property type="match status" value="10"/>
</dbReference>
<keyword evidence="7 9" id="KW-1015">Disulfide bond</keyword>
<dbReference type="SUPFAM" id="SSF49265">
    <property type="entry name" value="Fibronectin type III"/>
    <property type="match status" value="2"/>
</dbReference>
<evidence type="ECO:0000259" key="12">
    <source>
        <dbReference type="PROSITE" id="PS50853"/>
    </source>
</evidence>
<feature type="domain" description="Fibronectin type-III" evidence="12">
    <location>
        <begin position="865"/>
        <end position="963"/>
    </location>
</feature>
<evidence type="ECO:0000256" key="3">
    <source>
        <dbReference type="ARBA" id="ARBA00022553"/>
    </source>
</evidence>
<dbReference type="InterPro" id="IPR018097">
    <property type="entry name" value="EGF_Ca-bd_CS"/>
</dbReference>
<dbReference type="FunFam" id="2.10.25.10:FF:000172">
    <property type="entry name" value="FAT atypical cadherin 3"/>
    <property type="match status" value="1"/>
</dbReference>
<dbReference type="Ensembl" id="ENSONIT00000024313.2">
    <property type="protein sequence ID" value="ENSONIP00000024292.2"/>
    <property type="gene ID" value="ENSONIG00000019302.2"/>
</dbReference>
<dbReference type="InterPro" id="IPR003886">
    <property type="entry name" value="NIDO_dom"/>
</dbReference>
<feature type="domain" description="EGF-like" evidence="11">
    <location>
        <begin position="283"/>
        <end position="319"/>
    </location>
</feature>
<dbReference type="InterPro" id="IPR036116">
    <property type="entry name" value="FN3_sf"/>
</dbReference>
<dbReference type="Gene3D" id="2.10.25.10">
    <property type="entry name" value="Laminin"/>
    <property type="match status" value="14"/>
</dbReference>
<dbReference type="FunFam" id="2.60.40.10:FF:000633">
    <property type="entry name" value="Sushi, nidogen and EGF like domains 1"/>
    <property type="match status" value="1"/>
</dbReference>
<comment type="caution">
    <text evidence="9">Lacks conserved residue(s) required for the propagation of feature annotation.</text>
</comment>
<evidence type="ECO:0000256" key="4">
    <source>
        <dbReference type="ARBA" id="ARBA00022659"/>
    </source>
</evidence>
<dbReference type="FunFam" id="2.60.40.10:FF:002461">
    <property type="entry name" value="Sushi, nidogen and EGF-like domains 1"/>
    <property type="match status" value="1"/>
</dbReference>
<feature type="domain" description="EGF-like" evidence="11">
    <location>
        <begin position="689"/>
        <end position="725"/>
    </location>
</feature>
<feature type="region of interest" description="Disordered" evidence="10">
    <location>
        <begin position="1056"/>
        <end position="1092"/>
    </location>
</feature>
<keyword evidence="15" id="KW-1185">Reference proteome</keyword>
<feature type="domain" description="EGF-like" evidence="11">
    <location>
        <begin position="488"/>
        <end position="524"/>
    </location>
</feature>
<dbReference type="GeneTree" id="ENSGT00940000160730"/>
<dbReference type="Pfam" id="PF12661">
    <property type="entry name" value="hEGF"/>
    <property type="match status" value="2"/>
</dbReference>
<reference evidence="14" key="2">
    <citation type="submission" date="2025-08" db="UniProtKB">
        <authorList>
            <consortium name="Ensembl"/>
        </authorList>
    </citation>
    <scope>IDENTIFICATION</scope>
</reference>
<dbReference type="SMART" id="SM00179">
    <property type="entry name" value="EGF_CA"/>
    <property type="match status" value="13"/>
</dbReference>
<feature type="domain" description="EGF-like" evidence="11">
    <location>
        <begin position="727"/>
        <end position="764"/>
    </location>
</feature>
<feature type="disulfide bond" evidence="9">
    <location>
        <begin position="347"/>
        <end position="356"/>
    </location>
</feature>
<evidence type="ECO:0000256" key="6">
    <source>
        <dbReference type="ARBA" id="ARBA00022737"/>
    </source>
</evidence>
<keyword evidence="4" id="KW-0768">Sushi</keyword>
<dbReference type="Pfam" id="PF06119">
    <property type="entry name" value="NIDO"/>
    <property type="match status" value="1"/>
</dbReference>
<evidence type="ECO:0000313" key="14">
    <source>
        <dbReference type="Ensembl" id="ENSONIP00000024292.2"/>
    </source>
</evidence>
<dbReference type="PANTHER" id="PTHR24033:SF193">
    <property type="entry name" value="NETRIN-G1-RELATED"/>
    <property type="match status" value="1"/>
</dbReference>
<feature type="disulfide bond" evidence="9">
    <location>
        <begin position="1182"/>
        <end position="1191"/>
    </location>
</feature>
<sequence length="1257" mass="139021">MAQRYVNNNGLVSFLREVSQFTPVAFPIAGDRRVVAPFWADVDNRRAGTVFYRESQDPMILRKASGDVRMYFSEFPNFNATWVHISTWHQVTFFGGNSQTPVNTFQVVLITDGELSFTIFQYNNITWTTGMHASSGGNLVGLGGIAAQAGFNAGDGKRYFNIPGSRTADVVNVEGTTNVGFPGKWVFRIDDANVEVGSCNNSASVCPHLRPCLNGGQCIDDCIKGNPSFTCSCLAGFTGRRCQIDVNECASQPCQNGGTCKDQINSFMCQCPPGYTGILCETDIDECKDRPCLNNATCVQGAGAFTCVCEPGYTGVLCETDINECESQPCLNGGECIDRVNNFTCTCPAAFTGMLCETELLPLQINPTEAENQTASCEELDCKKNQICEYTSSGIYNCTCAPGFYGDKCEDECLCQNGGVCVDINGTCECPSGYTGLYCQFEVTQMPCSNGRSCPDGNPCLEYGGTYLCTCQTRVELDHKDFYPYVQPESVCDSSPCLNGGYCYELDGGYTCECKYGYWGKNCEKVRLNTCASGPCRNGGSCKEEADSYRCVCPYRFTGKHCEVGKPDPCASSPCLNGGTCFHYIGKYKCECTDAYSGRHCEINRSAVHTSAEINECLSQPCLNGGTCRNKIGSYQCVCASGFSGNRCQIDINECLSEPCMNRGTCEDRPGSYLCHCPQGFRGHNCETEQDVCESNPCLNGGVCRGYRRNYLCMCKDGFFGDQCQMLEDPCVLKPCRNRGRCWSDRRGNYNCMCKVGLTGKDCEKDLLPPPGLHVLRVEESEVELRWDEPEPSNNLISMFAVTYAPLGQSNSKTDYLDRQKSTHVMRGLVPGLLYNISTFSIKLKTNSSDTSQPATALIRTRPQPAEQLQVVNVSSSQVWLQWLVEAARHAAISRVHVSLLPSDGREGRTAVLNTSTTEYTFSSLQPGQMYTVDVLTQSGIRPDEFPSMSHSAGPLSFWTRPLPPQNLSLSRVTPNSALITWSRHPRHVSDGFVVNVTRGLNTRSRFLPNGRVGSYTLRELTPGQHYYVALTSVKNTGQEQIHSMPQHLAFTTLPMPVRPGRRERPAGTRQDTPSQPQDVAGTAEEENSEELPRYTELIDRRGKITAKFTHLPRKPIRHRTKPEPPVRLEKMEETTNKISLALEIREEALRTKPESLQDCRSLPCQNGGTCVNGGDSFICDCAAGFKGRQCELSCQRVPHPCTRLYSETKSVPVWEGGVCHYLYKRTYKVQQDVCYREICEPTPSKKSQTRRTNTQQ</sequence>
<feature type="disulfide bond" evidence="9">
    <location>
        <begin position="271"/>
        <end position="280"/>
    </location>
</feature>
<dbReference type="CDD" id="cd00054">
    <property type="entry name" value="EGF_CA"/>
    <property type="match status" value="13"/>
</dbReference>
<dbReference type="eggNOG" id="KOG1217">
    <property type="taxonomic scope" value="Eukaryota"/>
</dbReference>
<feature type="disulfide bond" evidence="9">
    <location>
        <begin position="309"/>
        <end position="318"/>
    </location>
</feature>
<feature type="domain" description="Fibronectin type-III" evidence="12">
    <location>
        <begin position="769"/>
        <end position="864"/>
    </location>
</feature>
<dbReference type="Proteomes" id="UP000005207">
    <property type="component" value="Linkage group LG23"/>
</dbReference>
<evidence type="ECO:0000256" key="2">
    <source>
        <dbReference type="ARBA" id="ARBA00022536"/>
    </source>
</evidence>
<dbReference type="SMART" id="SM00539">
    <property type="entry name" value="NIDO"/>
    <property type="match status" value="1"/>
</dbReference>
<dbReference type="eggNOG" id="KOG4291">
    <property type="taxonomic scope" value="Eukaryota"/>
</dbReference>
<dbReference type="InterPro" id="IPR051830">
    <property type="entry name" value="NOTCH_homolog"/>
</dbReference>
<feature type="domain" description="EGF-like" evidence="11">
    <location>
        <begin position="410"/>
        <end position="440"/>
    </location>
</feature>
<evidence type="ECO:0000256" key="5">
    <source>
        <dbReference type="ARBA" id="ARBA00022729"/>
    </source>
</evidence>
<dbReference type="Pfam" id="PF00041">
    <property type="entry name" value="fn3"/>
    <property type="match status" value="3"/>
</dbReference>
<feature type="disulfide bond" evidence="9">
    <location>
        <begin position="592"/>
        <end position="601"/>
    </location>
</feature>
<reference evidence="14" key="3">
    <citation type="submission" date="2025-09" db="UniProtKB">
        <authorList>
            <consortium name="Ensembl"/>
        </authorList>
    </citation>
    <scope>IDENTIFICATION</scope>
</reference>
<keyword evidence="6" id="KW-0677">Repeat</keyword>
<feature type="disulfide bond" evidence="9">
    <location>
        <begin position="430"/>
        <end position="439"/>
    </location>
</feature>
<evidence type="ECO:0000256" key="7">
    <source>
        <dbReference type="ARBA" id="ARBA00023157"/>
    </source>
</evidence>
<dbReference type="SUPFAM" id="SSF57184">
    <property type="entry name" value="Growth factor receptor domain"/>
    <property type="match status" value="1"/>
</dbReference>
<feature type="domain" description="EGF-like" evidence="11">
    <location>
        <begin position="613"/>
        <end position="649"/>
    </location>
</feature>
<feature type="disulfide bond" evidence="9">
    <location>
        <begin position="553"/>
        <end position="562"/>
    </location>
</feature>
<evidence type="ECO:0000313" key="15">
    <source>
        <dbReference type="Proteomes" id="UP000005207"/>
    </source>
</evidence>
<evidence type="ECO:0000259" key="13">
    <source>
        <dbReference type="PROSITE" id="PS51220"/>
    </source>
</evidence>
<keyword evidence="1" id="KW-0217">Developmental protein</keyword>
<evidence type="ECO:0000256" key="10">
    <source>
        <dbReference type="SAM" id="MobiDB-lite"/>
    </source>
</evidence>
<dbReference type="FunFam" id="2.10.25.10:FF:000239">
    <property type="entry name" value="Sushi, nidogen and EGF-like domain-containing protein 1"/>
    <property type="match status" value="1"/>
</dbReference>
<dbReference type="FunFam" id="2.10.25.10:FF:000004">
    <property type="entry name" value="Neurogenic locus notch 1"/>
    <property type="match status" value="2"/>
</dbReference>
<organism evidence="14 15">
    <name type="scientific">Oreochromis niloticus</name>
    <name type="common">Nile tilapia</name>
    <name type="synonym">Tilapia nilotica</name>
    <dbReference type="NCBI Taxonomy" id="8128"/>
    <lineage>
        <taxon>Eukaryota</taxon>
        <taxon>Metazoa</taxon>
        <taxon>Chordata</taxon>
        <taxon>Craniata</taxon>
        <taxon>Vertebrata</taxon>
        <taxon>Euteleostomi</taxon>
        <taxon>Actinopterygii</taxon>
        <taxon>Neopterygii</taxon>
        <taxon>Teleostei</taxon>
        <taxon>Neoteleostei</taxon>
        <taxon>Acanthomorphata</taxon>
        <taxon>Ovalentaria</taxon>
        <taxon>Cichlomorphae</taxon>
        <taxon>Cichliformes</taxon>
        <taxon>Cichlidae</taxon>
        <taxon>African cichlids</taxon>
        <taxon>Pseudocrenilabrinae</taxon>
        <taxon>Oreochromini</taxon>
        <taxon>Oreochromis</taxon>
    </lineage>
</organism>
<keyword evidence="5" id="KW-0732">Signal</keyword>
<dbReference type="PROSITE" id="PS50853">
    <property type="entry name" value="FN3"/>
    <property type="match status" value="3"/>
</dbReference>
<feature type="disulfide bond" evidence="9">
    <location>
        <begin position="677"/>
        <end position="686"/>
    </location>
</feature>
<dbReference type="AlphaFoldDB" id="I3KT46"/>
<feature type="domain" description="EGF-like" evidence="11">
    <location>
        <begin position="245"/>
        <end position="281"/>
    </location>
</feature>
<protein>
    <submittedName>
        <fullName evidence="14">Sushi, nidogen and EGF like domains 1</fullName>
    </submittedName>
</protein>
<dbReference type="InterPro" id="IPR013032">
    <property type="entry name" value="EGF-like_CS"/>
</dbReference>
<reference evidence="15" key="1">
    <citation type="submission" date="2012-01" db="EMBL/GenBank/DDBJ databases">
        <title>The Genome Sequence of Oreochromis niloticus (Nile Tilapia).</title>
        <authorList>
            <consortium name="Broad Institute Genome Assembly Team"/>
            <consortium name="Broad Institute Sequencing Platform"/>
            <person name="Di Palma F."/>
            <person name="Johnson J."/>
            <person name="Lander E.S."/>
            <person name="Lindblad-Toh K."/>
        </authorList>
    </citation>
    <scope>NUCLEOTIDE SEQUENCE [LARGE SCALE GENOMIC DNA]</scope>
</reference>
<dbReference type="InterPro" id="IPR000152">
    <property type="entry name" value="EGF-type_Asp/Asn_hydroxyl_site"/>
</dbReference>
<dbReference type="FunFam" id="2.10.25.10:FF:000321">
    <property type="entry name" value="Protein delta homolog 1"/>
    <property type="match status" value="1"/>
</dbReference>
<dbReference type="FunFam" id="2.10.25.10:FF:000327">
    <property type="entry name" value="neurogenic locus notch homolog protein 4"/>
    <property type="match status" value="1"/>
</dbReference>
<dbReference type="GO" id="GO:0043005">
    <property type="term" value="C:neuron projection"/>
    <property type="evidence" value="ECO:0007669"/>
    <property type="project" value="UniProtKB-ARBA"/>
</dbReference>
<feature type="domain" description="EGF-like" evidence="11">
    <location>
        <begin position="321"/>
        <end position="357"/>
    </location>
</feature>
<dbReference type="GO" id="GO:0048646">
    <property type="term" value="P:anatomical structure formation involved in morphogenesis"/>
    <property type="evidence" value="ECO:0007669"/>
    <property type="project" value="UniProtKB-ARBA"/>
</dbReference>
<dbReference type="GO" id="GO:0007160">
    <property type="term" value="P:cell-matrix adhesion"/>
    <property type="evidence" value="ECO:0007669"/>
    <property type="project" value="InterPro"/>
</dbReference>
<dbReference type="PROSITE" id="PS51220">
    <property type="entry name" value="NIDO"/>
    <property type="match status" value="1"/>
</dbReference>
<dbReference type="GO" id="GO:0005509">
    <property type="term" value="F:calcium ion binding"/>
    <property type="evidence" value="ECO:0007669"/>
    <property type="project" value="InterPro"/>
</dbReference>
<evidence type="ECO:0000256" key="8">
    <source>
        <dbReference type="ARBA" id="ARBA00023180"/>
    </source>
</evidence>
<feature type="domain" description="Fibronectin type-III" evidence="12">
    <location>
        <begin position="964"/>
        <end position="1056"/>
    </location>
</feature>
<dbReference type="PROSITE" id="PS50026">
    <property type="entry name" value="EGF_3"/>
    <property type="match status" value="14"/>
</dbReference>
<dbReference type="InterPro" id="IPR009030">
    <property type="entry name" value="Growth_fac_rcpt_cys_sf"/>
</dbReference>
<dbReference type="SMART" id="SM00181">
    <property type="entry name" value="EGF"/>
    <property type="match status" value="14"/>
</dbReference>
<feature type="disulfide bond" evidence="9">
    <location>
        <begin position="514"/>
        <end position="523"/>
    </location>
</feature>
<keyword evidence="8" id="KW-0325">Glycoprotein</keyword>
<keyword evidence="3" id="KW-0597">Phosphoprotein</keyword>
<dbReference type="Pfam" id="PF07974">
    <property type="entry name" value="EGF_2"/>
    <property type="match status" value="1"/>
</dbReference>
<feature type="domain" description="EGF-like" evidence="11">
    <location>
        <begin position="1156"/>
        <end position="1192"/>
    </location>
</feature>
<dbReference type="InterPro" id="IPR003961">
    <property type="entry name" value="FN3_dom"/>
</dbReference>
<feature type="domain" description="EGF-like" evidence="11">
    <location>
        <begin position="651"/>
        <end position="687"/>
    </location>
</feature>
<dbReference type="SUPFAM" id="SSF57196">
    <property type="entry name" value="EGF/Laminin"/>
    <property type="match status" value="11"/>
</dbReference>
<feature type="domain" description="EGF-like" evidence="11">
    <location>
        <begin position="566"/>
        <end position="602"/>
    </location>
</feature>
<dbReference type="PROSITE" id="PS00022">
    <property type="entry name" value="EGF_1"/>
    <property type="match status" value="13"/>
</dbReference>
<feature type="disulfide bond" evidence="9">
    <location>
        <begin position="715"/>
        <end position="724"/>
    </location>
</feature>
<evidence type="ECO:0000256" key="9">
    <source>
        <dbReference type="PROSITE-ProRule" id="PRU00076"/>
    </source>
</evidence>
<feature type="domain" description="EGF-like" evidence="11">
    <location>
        <begin position="202"/>
        <end position="243"/>
    </location>
</feature>
<dbReference type="InterPro" id="IPR000742">
    <property type="entry name" value="EGF"/>
</dbReference>
<dbReference type="GO" id="GO:0009887">
    <property type="term" value="P:animal organ morphogenesis"/>
    <property type="evidence" value="ECO:0007669"/>
    <property type="project" value="UniProtKB-ARBA"/>
</dbReference>
<dbReference type="InterPro" id="IPR013111">
    <property type="entry name" value="EGF_extracell"/>
</dbReference>
<dbReference type="GO" id="GO:0031012">
    <property type="term" value="C:extracellular matrix"/>
    <property type="evidence" value="ECO:0007669"/>
    <property type="project" value="UniProtKB-ARBA"/>
</dbReference>
<feature type="disulfide bond" evidence="9">
    <location>
        <begin position="639"/>
        <end position="648"/>
    </location>
</feature>
<dbReference type="GO" id="GO:0016358">
    <property type="term" value="P:dendrite development"/>
    <property type="evidence" value="ECO:0007669"/>
    <property type="project" value="UniProtKB-ARBA"/>
</dbReference>
<dbReference type="InterPro" id="IPR013783">
    <property type="entry name" value="Ig-like_fold"/>
</dbReference>
<dbReference type="Gene3D" id="2.60.40.10">
    <property type="entry name" value="Immunoglobulins"/>
    <property type="match status" value="3"/>
</dbReference>
<dbReference type="CDD" id="cd00063">
    <property type="entry name" value="FN3"/>
    <property type="match status" value="3"/>
</dbReference>
<dbReference type="GO" id="GO:0001764">
    <property type="term" value="P:neuron migration"/>
    <property type="evidence" value="ECO:0007669"/>
    <property type="project" value="UniProtKB-ARBA"/>
</dbReference>
<dbReference type="GO" id="GO:0048667">
    <property type="term" value="P:cell morphogenesis involved in neuron differentiation"/>
    <property type="evidence" value="ECO:0007669"/>
    <property type="project" value="UniProtKB-ARBA"/>
</dbReference>
<dbReference type="PROSITE" id="PS01187">
    <property type="entry name" value="EGF_CA"/>
    <property type="match status" value="3"/>
</dbReference>
<dbReference type="FunFam" id="2.10.25.10:FF:000123">
    <property type="entry name" value="Crumbs homolog 1 (Drosophila)"/>
    <property type="match status" value="1"/>
</dbReference>
<feature type="domain" description="EGF-like" evidence="11">
    <location>
        <begin position="373"/>
        <end position="407"/>
    </location>
</feature>